<dbReference type="AlphaFoldDB" id="A0A1V4SU48"/>
<feature type="transmembrane region" description="Helical" evidence="1">
    <location>
        <begin position="414"/>
        <end position="434"/>
    </location>
</feature>
<feature type="transmembrane region" description="Helical" evidence="1">
    <location>
        <begin position="34"/>
        <end position="54"/>
    </location>
</feature>
<protein>
    <recommendedName>
        <fullName evidence="4">Glycosyltransferase RgtA/B/C/D-like domain-containing protein</fullName>
    </recommendedName>
</protein>
<keyword evidence="1" id="KW-0472">Membrane</keyword>
<feature type="transmembrane region" description="Helical" evidence="1">
    <location>
        <begin position="217"/>
        <end position="233"/>
    </location>
</feature>
<comment type="caution">
    <text evidence="2">The sequence shown here is derived from an EMBL/GenBank/DDBJ whole genome shotgun (WGS) entry which is preliminary data.</text>
</comment>
<evidence type="ECO:0000256" key="1">
    <source>
        <dbReference type="SAM" id="Phobius"/>
    </source>
</evidence>
<evidence type="ECO:0000313" key="3">
    <source>
        <dbReference type="Proteomes" id="UP000191448"/>
    </source>
</evidence>
<feature type="transmembrane region" description="Helical" evidence="1">
    <location>
        <begin position="262"/>
        <end position="284"/>
    </location>
</feature>
<organism evidence="2 3">
    <name type="scientific">Clostridium thermobutyricum DSM 4928</name>
    <dbReference type="NCBI Taxonomy" id="1121339"/>
    <lineage>
        <taxon>Bacteria</taxon>
        <taxon>Bacillati</taxon>
        <taxon>Bacillota</taxon>
        <taxon>Clostridia</taxon>
        <taxon>Eubacteriales</taxon>
        <taxon>Clostridiaceae</taxon>
        <taxon>Clostridium</taxon>
    </lineage>
</organism>
<proteinExistence type="predicted"/>
<feature type="transmembrane region" description="Helical" evidence="1">
    <location>
        <begin position="170"/>
        <end position="189"/>
    </location>
</feature>
<evidence type="ECO:0008006" key="4">
    <source>
        <dbReference type="Google" id="ProtNLM"/>
    </source>
</evidence>
<keyword evidence="1" id="KW-0812">Transmembrane</keyword>
<keyword evidence="1" id="KW-1133">Transmembrane helix</keyword>
<feature type="transmembrane region" description="Helical" evidence="1">
    <location>
        <begin position="138"/>
        <end position="158"/>
    </location>
</feature>
<gene>
    <name evidence="2" type="ORF">CLTHE_22130</name>
</gene>
<feature type="transmembrane region" description="Helical" evidence="1">
    <location>
        <begin position="483"/>
        <end position="501"/>
    </location>
</feature>
<dbReference type="EMBL" id="LTAY01000059">
    <property type="protein sequence ID" value="OPX46975.1"/>
    <property type="molecule type" value="Genomic_DNA"/>
</dbReference>
<feature type="transmembrane region" description="Helical" evidence="1">
    <location>
        <begin position="239"/>
        <end position="255"/>
    </location>
</feature>
<reference evidence="2 3" key="1">
    <citation type="submission" date="2016-02" db="EMBL/GenBank/DDBJ databases">
        <title>Genome sequence of Clostridium thermobutyricum DSM 4928.</title>
        <authorList>
            <person name="Poehlein A."/>
            <person name="Daniel R."/>
        </authorList>
    </citation>
    <scope>NUCLEOTIDE SEQUENCE [LARGE SCALE GENOMIC DNA]</scope>
    <source>
        <strain evidence="2 3">DSM 4928</strain>
    </source>
</reference>
<dbReference type="Proteomes" id="UP000191448">
    <property type="component" value="Unassembled WGS sequence"/>
</dbReference>
<feature type="transmembrane region" description="Helical" evidence="1">
    <location>
        <begin position="195"/>
        <end position="212"/>
    </location>
</feature>
<sequence length="516" mass="59896">MKINNNIDNYLIFLLNTGGGGLDLNLINKKLENLNFPIIAVILAALIGINTLFIKPIVGMANNGDYFRIMVSNNLYYLREEPNHEPEYFKYFQPYYGVNNFYNEQKKLLVSTQSLLIKPAMLLDRLITGNDKVFDLRFLGGLLLVFQLIATYLIIKVFCSYLRTGIGKAVITFMYLFVFMDTGYIAYLNSLFGEGVNIPFFLLSIGILLYMIRFKKFNWYMILLFSFTTFIFFGAKQQLAPVGILVAILLFRFMYYKRNLEVKVVSISLIVLLAASSVYLYSAIKGDFQYINKYHALNRGILLENNNPDNALKSIGINEQYSLLENTIYFNSVTQVNLKNKDLIKNYYDKLGVGAIIKYYIFHPKDMIKMLKLGFNNAYQIRPHELGNYTKDSGKPPVSRSYFWSGWSYFKYKFLPNNLVASLAYIGIFFYFSIKRYYRAYKDGDDDTRFTEEVYYYIFLIGISQIAASLIGAGDADLAKHEFMYNMTFDFLFLVCIKNLILKIERRWLKDGEIGH</sequence>
<accession>A0A1V4SU48</accession>
<name>A0A1V4SU48_9CLOT</name>
<evidence type="ECO:0000313" key="2">
    <source>
        <dbReference type="EMBL" id="OPX46975.1"/>
    </source>
</evidence>
<feature type="transmembrane region" description="Helical" evidence="1">
    <location>
        <begin position="454"/>
        <end position="471"/>
    </location>
</feature>